<dbReference type="PROSITE" id="PS50293">
    <property type="entry name" value="TPR_REGION"/>
    <property type="match status" value="1"/>
</dbReference>
<comment type="caution">
    <text evidence="3">The sequence shown here is derived from an EMBL/GenBank/DDBJ whole genome shotgun (WGS) entry which is preliminary data.</text>
</comment>
<evidence type="ECO:0000313" key="4">
    <source>
        <dbReference type="Proteomes" id="UP000317371"/>
    </source>
</evidence>
<organism evidence="3 4">
    <name type="scientific">Litorilinea aerophila</name>
    <dbReference type="NCBI Taxonomy" id="1204385"/>
    <lineage>
        <taxon>Bacteria</taxon>
        <taxon>Bacillati</taxon>
        <taxon>Chloroflexota</taxon>
        <taxon>Caldilineae</taxon>
        <taxon>Caldilineales</taxon>
        <taxon>Caldilineaceae</taxon>
        <taxon>Litorilinea</taxon>
    </lineage>
</organism>
<proteinExistence type="predicted"/>
<keyword evidence="2" id="KW-0812">Transmembrane</keyword>
<dbReference type="EMBL" id="VIGC01000043">
    <property type="protein sequence ID" value="TQE93313.1"/>
    <property type="molecule type" value="Genomic_DNA"/>
</dbReference>
<dbReference type="SMART" id="SM00028">
    <property type="entry name" value="TPR"/>
    <property type="match status" value="3"/>
</dbReference>
<dbReference type="OrthoDB" id="139415at2"/>
<dbReference type="Gene3D" id="1.25.40.10">
    <property type="entry name" value="Tetratricopeptide repeat domain"/>
    <property type="match status" value="2"/>
</dbReference>
<dbReference type="InterPro" id="IPR019734">
    <property type="entry name" value="TPR_rpt"/>
</dbReference>
<dbReference type="Proteomes" id="UP000317371">
    <property type="component" value="Unassembled WGS sequence"/>
</dbReference>
<keyword evidence="2" id="KW-0472">Membrane</keyword>
<evidence type="ECO:0000256" key="1">
    <source>
        <dbReference type="PROSITE-ProRule" id="PRU00339"/>
    </source>
</evidence>
<feature type="repeat" description="TPR" evidence="1">
    <location>
        <begin position="303"/>
        <end position="336"/>
    </location>
</feature>
<dbReference type="PANTHER" id="PTHR12558">
    <property type="entry name" value="CELL DIVISION CYCLE 16,23,27"/>
    <property type="match status" value="1"/>
</dbReference>
<dbReference type="PANTHER" id="PTHR12558:SF33">
    <property type="entry name" value="BLL7664 PROTEIN"/>
    <property type="match status" value="1"/>
</dbReference>
<dbReference type="Pfam" id="PF13424">
    <property type="entry name" value="TPR_12"/>
    <property type="match status" value="1"/>
</dbReference>
<protein>
    <submittedName>
        <fullName evidence="3">Tetratricopeptide repeat protein</fullName>
    </submittedName>
</protein>
<accession>A0A540VB67</accession>
<keyword evidence="2" id="KW-1133">Transmembrane helix</keyword>
<evidence type="ECO:0000313" key="3">
    <source>
        <dbReference type="EMBL" id="TQE93313.1"/>
    </source>
</evidence>
<dbReference type="PROSITE" id="PS50005">
    <property type="entry name" value="TPR"/>
    <property type="match status" value="2"/>
</dbReference>
<keyword evidence="4" id="KW-1185">Reference proteome</keyword>
<name>A0A540VB67_9CHLR</name>
<feature type="transmembrane region" description="Helical" evidence="2">
    <location>
        <begin position="26"/>
        <end position="47"/>
    </location>
</feature>
<sequence>MLDKKCKHSKMLDTLQVPILFKHARWILVIVAFFSILVFESSSWLIACAWTNVTNIFLNHTVFASPEVSEQQQWRRIESLFQQALFFHPTNQSAKRGMVIVLALQGNVESAAEIWREFGNTDLPIIASVSSIMETADPKATIDFWRTVGTTGQRFVDVGNKALENGPFEVAEKWYLQATTVEPDLADAWFSLGILYERHNMAKKADLAYRRASRSSKFITIGKSSPFCRRGWVNLELYSPPDLKTALAVYDRATTLNDFATDKEAADCYFYKAETLSRIDMAANLDTIVLLSQRAIRINPQHILSRVLLGVAYMKQGRFVEAESEFVQAIEISPKYSWAYYYLGQVYEQRGEINQAFELYKQALAINPQLTSARDRLAVLQEIINSR</sequence>
<dbReference type="InterPro" id="IPR011990">
    <property type="entry name" value="TPR-like_helical_dom_sf"/>
</dbReference>
<keyword evidence="1" id="KW-0802">TPR repeat</keyword>
<gene>
    <name evidence="3" type="ORF">FKZ61_22075</name>
</gene>
<reference evidence="3 4" key="1">
    <citation type="submission" date="2019-06" db="EMBL/GenBank/DDBJ databases">
        <title>Genome sequence of Litorilinea aerophila BAA-2444.</title>
        <authorList>
            <person name="Maclea K.S."/>
            <person name="Maurais E.G."/>
            <person name="Iannazzi L.C."/>
        </authorList>
    </citation>
    <scope>NUCLEOTIDE SEQUENCE [LARGE SCALE GENOMIC DNA]</scope>
    <source>
        <strain evidence="3 4">ATCC BAA-2444</strain>
    </source>
</reference>
<dbReference type="InParanoid" id="A0A540VB67"/>
<evidence type="ECO:0000256" key="2">
    <source>
        <dbReference type="SAM" id="Phobius"/>
    </source>
</evidence>
<feature type="repeat" description="TPR" evidence="1">
    <location>
        <begin position="337"/>
        <end position="370"/>
    </location>
</feature>
<dbReference type="AlphaFoldDB" id="A0A540VB67"/>
<dbReference type="SUPFAM" id="SSF81901">
    <property type="entry name" value="HCP-like"/>
    <property type="match status" value="1"/>
</dbReference>